<feature type="region of interest" description="Disordered" evidence="1">
    <location>
        <begin position="77"/>
        <end position="104"/>
    </location>
</feature>
<feature type="region of interest" description="Disordered" evidence="1">
    <location>
        <begin position="235"/>
        <end position="313"/>
    </location>
</feature>
<accession>A0A8I5TLG7</accession>
<gene>
    <name evidence="4" type="primary">MRNIP</name>
    <name evidence="3" type="ORF">CR201_G0044163</name>
</gene>
<dbReference type="PANTHER" id="PTHR15863:SF2">
    <property type="entry name" value="MRN COMPLEX-INTERACTING PROTEIN"/>
    <property type="match status" value="1"/>
</dbReference>
<dbReference type="EMBL" id="NDHI03003584">
    <property type="protein sequence ID" value="PNJ18567.1"/>
    <property type="molecule type" value="Genomic_DNA"/>
</dbReference>
<evidence type="ECO:0000256" key="1">
    <source>
        <dbReference type="SAM" id="MobiDB-lite"/>
    </source>
</evidence>
<dbReference type="GO" id="GO:2001032">
    <property type="term" value="P:regulation of double-strand break repair via nonhomologous end joining"/>
    <property type="evidence" value="ECO:0007669"/>
    <property type="project" value="Ensembl"/>
</dbReference>
<dbReference type="Ensembl" id="ENSPPYT00000034924.1">
    <property type="protein sequence ID" value="ENSPPYP00000031122.1"/>
    <property type="gene ID" value="ENSPPYG00000016131.2"/>
</dbReference>
<dbReference type="GeneTree" id="ENSGT00390000006124"/>
<dbReference type="OMA" id="GHQQAEN"/>
<reference evidence="4 5" key="1">
    <citation type="submission" date="2008-02" db="EMBL/GenBank/DDBJ databases">
        <title>A 6x draft sequence assembly of the Pongo pygmaeus abelii genome.</title>
        <authorList>
            <person name="Wilson R.K."/>
            <person name="Mardis E."/>
        </authorList>
    </citation>
    <scope>NUCLEOTIDE SEQUENCE [LARGE SCALE GENOMIC DNA]</scope>
</reference>
<dbReference type="AlphaFoldDB" id="A0A2J8SCS6"/>
<feature type="compositionally biased region" description="Polar residues" evidence="1">
    <location>
        <begin position="86"/>
        <end position="103"/>
    </location>
</feature>
<sequence>MAPPQRSRVLRCCSCRLFQAHQVKKSVKWTCKACGEKQSFLRAYGEGPGADCRRHVQKLNLLQGQVSELPLRSLEETVSAGEENVGHQQAGNVKQQEKSQPSESRWLKYLEKDSQELELEGRGVCFSKQPSSKMEEPGPHFSQDLPRERKWSQSTVQPPCSLGVQDSGGSEVTWEPQKGHAGLTWKVKQGSSPCLQENSADCSARELRGPGKELWNPVQQVTATSSKWARFVLSPRKSSHVDSEQPRSLQRDPRPAGPAQLAKQGTPRAQASREGLSRPTAAVQLPWATHPVTSGPERPCGKTSWDARTPWAEGGPLVLEAQNPRPTRLCDLFTTGEDFDDDL</sequence>
<keyword evidence="5" id="KW-1185">Reference proteome</keyword>
<organism evidence="3">
    <name type="scientific">Pongo abelii</name>
    <name type="common">Sumatran orangutan</name>
    <name type="synonym">Pongo pygmaeus abelii</name>
    <dbReference type="NCBI Taxonomy" id="9601"/>
    <lineage>
        <taxon>Eukaryota</taxon>
        <taxon>Metazoa</taxon>
        <taxon>Chordata</taxon>
        <taxon>Craniata</taxon>
        <taxon>Vertebrata</taxon>
        <taxon>Euteleostomi</taxon>
        <taxon>Mammalia</taxon>
        <taxon>Eutheria</taxon>
        <taxon>Euarchontoglires</taxon>
        <taxon>Primates</taxon>
        <taxon>Haplorrhini</taxon>
        <taxon>Catarrhini</taxon>
        <taxon>Hominidae</taxon>
        <taxon>Pongo</taxon>
    </lineage>
</organism>
<dbReference type="GO" id="GO:0005654">
    <property type="term" value="C:nucleoplasm"/>
    <property type="evidence" value="ECO:0007669"/>
    <property type="project" value="Ensembl"/>
</dbReference>
<feature type="compositionally biased region" description="Basic and acidic residues" evidence="1">
    <location>
        <begin position="239"/>
        <end position="254"/>
    </location>
</feature>
<dbReference type="GO" id="GO:0030870">
    <property type="term" value="C:Mre11 complex"/>
    <property type="evidence" value="ECO:0007669"/>
    <property type="project" value="Ensembl"/>
</dbReference>
<dbReference type="GO" id="GO:0010212">
    <property type="term" value="P:response to ionizing radiation"/>
    <property type="evidence" value="ECO:0007669"/>
    <property type="project" value="Ensembl"/>
</dbReference>
<dbReference type="GO" id="GO:0003682">
    <property type="term" value="F:chromatin binding"/>
    <property type="evidence" value="ECO:0007669"/>
    <property type="project" value="Ensembl"/>
</dbReference>
<dbReference type="Proteomes" id="UP000001595">
    <property type="component" value="Chromosome 5"/>
</dbReference>
<evidence type="ECO:0000259" key="2">
    <source>
        <dbReference type="Pfam" id="PF15749"/>
    </source>
</evidence>
<dbReference type="GO" id="GO:0007095">
    <property type="term" value="P:mitotic G2 DNA damage checkpoint signaling"/>
    <property type="evidence" value="ECO:0007669"/>
    <property type="project" value="Ensembl"/>
</dbReference>
<feature type="region of interest" description="Disordered" evidence="1">
    <location>
        <begin position="155"/>
        <end position="176"/>
    </location>
</feature>
<name>A0A2J8SCS6_PONAB</name>
<reference evidence="3" key="2">
    <citation type="submission" date="2017-12" db="EMBL/GenBank/DDBJ databases">
        <title>High-resolution comparative analysis of great ape genomes.</title>
        <authorList>
            <person name="Pollen A."/>
            <person name="Hastie A."/>
            <person name="Hormozdiari F."/>
            <person name="Dougherty M."/>
            <person name="Liu R."/>
            <person name="Chaisson M."/>
            <person name="Hoppe E."/>
            <person name="Hill C."/>
            <person name="Pang A."/>
            <person name="Hillier L."/>
            <person name="Baker C."/>
            <person name="Armstrong J."/>
            <person name="Shendure J."/>
            <person name="Paten B."/>
            <person name="Wilson R."/>
            <person name="Chao H."/>
            <person name="Schneider V."/>
            <person name="Ventura M."/>
            <person name="Kronenberg Z."/>
            <person name="Murali S."/>
            <person name="Gordon D."/>
            <person name="Cantsilieris S."/>
            <person name="Munson K."/>
            <person name="Nelson B."/>
            <person name="Raja A."/>
            <person name="Underwood J."/>
            <person name="Diekhans M."/>
            <person name="Fiddes I."/>
            <person name="Haussler D."/>
            <person name="Eichler E."/>
        </authorList>
    </citation>
    <scope>NUCLEOTIDE SEQUENCE [LARGE SCALE GENOMIC DNA]</scope>
    <source>
        <strain evidence="3">Susie</strain>
    </source>
</reference>
<protein>
    <submittedName>
        <fullName evidence="4">MRN complex interacting protein</fullName>
    </submittedName>
    <submittedName>
        <fullName evidence="3">MRNIP isoform 2</fullName>
    </submittedName>
</protein>
<evidence type="ECO:0000313" key="3">
    <source>
        <dbReference type="EMBL" id="PNJ18567.1"/>
    </source>
</evidence>
<dbReference type="PANTHER" id="PTHR15863">
    <property type="entry name" value="MRN COMPLEX-INTERACTING PROTEIN"/>
    <property type="match status" value="1"/>
</dbReference>
<evidence type="ECO:0000313" key="5">
    <source>
        <dbReference type="Proteomes" id="UP000001595"/>
    </source>
</evidence>
<dbReference type="GO" id="GO:0071168">
    <property type="term" value="P:protein localization to chromatin"/>
    <property type="evidence" value="ECO:0007669"/>
    <property type="project" value="Ensembl"/>
</dbReference>
<dbReference type="GO" id="GO:1905168">
    <property type="term" value="P:positive regulation of double-strand break repair via homologous recombination"/>
    <property type="evidence" value="ECO:0007669"/>
    <property type="project" value="Ensembl"/>
</dbReference>
<evidence type="ECO:0000313" key="4">
    <source>
        <dbReference type="Ensembl" id="ENSPPYP00000031122.1"/>
    </source>
</evidence>
<dbReference type="Pfam" id="PF15749">
    <property type="entry name" value="MRNIP"/>
    <property type="match status" value="1"/>
</dbReference>
<dbReference type="InterPro" id="IPR049472">
    <property type="entry name" value="MRNIP_N"/>
</dbReference>
<feature type="domain" description="MRN complex-interacting protein N-terminal" evidence="2">
    <location>
        <begin position="9"/>
        <end position="109"/>
    </location>
</feature>
<accession>A0A2J8SCS6</accession>
<reference evidence="4" key="3">
    <citation type="submission" date="2025-05" db="UniProtKB">
        <authorList>
            <consortium name="Ensembl"/>
        </authorList>
    </citation>
    <scope>IDENTIFICATION</scope>
</reference>
<dbReference type="InterPro" id="IPR032739">
    <property type="entry name" value="MRNIP"/>
</dbReference>
<proteinExistence type="predicted"/>